<keyword evidence="4 6" id="KW-1133">Transmembrane helix</keyword>
<evidence type="ECO:0000256" key="2">
    <source>
        <dbReference type="ARBA" id="ARBA00022475"/>
    </source>
</evidence>
<feature type="transmembrane region" description="Helical" evidence="6">
    <location>
        <begin position="83"/>
        <end position="103"/>
    </location>
</feature>
<keyword evidence="3 6" id="KW-0812">Transmembrane</keyword>
<feature type="transmembrane region" description="Helical" evidence="6">
    <location>
        <begin position="21"/>
        <end position="38"/>
    </location>
</feature>
<comment type="subcellular location">
    <subcellularLocation>
        <location evidence="1">Membrane</location>
        <topology evidence="1">Multi-pass membrane protein</topology>
    </subcellularLocation>
</comment>
<evidence type="ECO:0000313" key="7">
    <source>
        <dbReference type="EMBL" id="PNU19209.1"/>
    </source>
</evidence>
<feature type="transmembrane region" description="Helical" evidence="6">
    <location>
        <begin position="200"/>
        <end position="223"/>
    </location>
</feature>
<keyword evidence="2" id="KW-1003">Cell membrane</keyword>
<evidence type="ECO:0000256" key="5">
    <source>
        <dbReference type="ARBA" id="ARBA00023136"/>
    </source>
</evidence>
<dbReference type="GO" id="GO:0016757">
    <property type="term" value="F:glycosyltransferase activity"/>
    <property type="evidence" value="ECO:0007669"/>
    <property type="project" value="UniProtKB-KW"/>
</dbReference>
<dbReference type="InterPro" id="IPR044878">
    <property type="entry name" value="UbiA_sf"/>
</dbReference>
<keyword evidence="5 6" id="KW-0472">Membrane</keyword>
<dbReference type="OrthoDB" id="9803632at2"/>
<proteinExistence type="predicted"/>
<sequence>MKFKCCFQLLRPHQWLKNLMLLFPPFLGGTLFGGHYGLGQVVWPFAAFCLGSSASYIVNDICDREQDRLHPRKKNRPLAAGRISPVSAGAVAGLLSVVGLVAASLISTRFVLLLLTYLTISIAYSLYMKNVPLIELFCVVSGFLLRLFAGGEAFGVKISDWLFLSVFLLALFLVCGKRLSELCHEGGQAPEMIRTVLARYPQGFLEASMFISGAAVLVTYTVYVISHKSTIWVVPLSCFGLLAFVKRVLSGQGGDPTRALLRDHLLLLTGLAWILLMSWDVYGG</sequence>
<dbReference type="Gene3D" id="1.10.357.140">
    <property type="entry name" value="UbiA prenyltransferase"/>
    <property type="match status" value="1"/>
</dbReference>
<gene>
    <name evidence="7" type="ORF">C2E25_13775</name>
</gene>
<feature type="transmembrane region" description="Helical" evidence="6">
    <location>
        <begin position="265"/>
        <end position="282"/>
    </location>
</feature>
<dbReference type="PANTHER" id="PTHR11048:SF5">
    <property type="entry name" value="DECAPRENYL-PHOSPHATE PHOSPHORIBOSYLTRANSFERASE"/>
    <property type="match status" value="1"/>
</dbReference>
<evidence type="ECO:0000256" key="4">
    <source>
        <dbReference type="ARBA" id="ARBA00022989"/>
    </source>
</evidence>
<feature type="transmembrane region" description="Helical" evidence="6">
    <location>
        <begin position="229"/>
        <end position="245"/>
    </location>
</feature>
<name>A0A2K2H7H3_9BACT</name>
<dbReference type="AlphaFoldDB" id="A0A2K2H7H3"/>
<protein>
    <submittedName>
        <fullName evidence="7">Decaprenyl-phosphate phosphoribosyltransferase</fullName>
    </submittedName>
</protein>
<feature type="transmembrane region" description="Helical" evidence="6">
    <location>
        <begin position="161"/>
        <end position="179"/>
    </location>
</feature>
<evidence type="ECO:0000256" key="3">
    <source>
        <dbReference type="ARBA" id="ARBA00022692"/>
    </source>
</evidence>
<evidence type="ECO:0000256" key="6">
    <source>
        <dbReference type="SAM" id="Phobius"/>
    </source>
</evidence>
<dbReference type="GO" id="GO:0005886">
    <property type="term" value="C:plasma membrane"/>
    <property type="evidence" value="ECO:0007669"/>
    <property type="project" value="TreeGrafter"/>
</dbReference>
<dbReference type="GO" id="GO:0016765">
    <property type="term" value="F:transferase activity, transferring alkyl or aryl (other than methyl) groups"/>
    <property type="evidence" value="ECO:0007669"/>
    <property type="project" value="InterPro"/>
</dbReference>
<dbReference type="NCBIfam" id="NF008978">
    <property type="entry name" value="PRK12324.1-4"/>
    <property type="match status" value="1"/>
</dbReference>
<dbReference type="InterPro" id="IPR039653">
    <property type="entry name" value="Prenyltransferase"/>
</dbReference>
<dbReference type="Proteomes" id="UP000236340">
    <property type="component" value="Unassembled WGS sequence"/>
</dbReference>
<comment type="caution">
    <text evidence="7">The sequence shown here is derived from an EMBL/GenBank/DDBJ whole genome shotgun (WGS) entry which is preliminary data.</text>
</comment>
<dbReference type="GO" id="GO:0009247">
    <property type="term" value="P:glycolipid biosynthetic process"/>
    <property type="evidence" value="ECO:0007669"/>
    <property type="project" value="TreeGrafter"/>
</dbReference>
<keyword evidence="7" id="KW-0808">Transferase</keyword>
<dbReference type="PANTHER" id="PTHR11048">
    <property type="entry name" value="PRENYLTRANSFERASES"/>
    <property type="match status" value="1"/>
</dbReference>
<dbReference type="Pfam" id="PF01040">
    <property type="entry name" value="UbiA"/>
    <property type="match status" value="1"/>
</dbReference>
<feature type="transmembrane region" description="Helical" evidence="6">
    <location>
        <begin position="109"/>
        <end position="126"/>
    </location>
</feature>
<reference evidence="7 8" key="1">
    <citation type="journal article" date="2018" name="Genome Announc.">
        <title>Genome Sequence of Geothermobacter sp. HR-1 Iron Reducer from the Loihi Seamount.</title>
        <authorList>
            <person name="Smith H."/>
            <person name="Abuyen K."/>
            <person name="Tremblay J."/>
            <person name="Savalia P."/>
            <person name="Perez-Rodriguez I."/>
            <person name="Emerson D."/>
            <person name="Tully B."/>
            <person name="Amend J."/>
        </authorList>
    </citation>
    <scope>NUCLEOTIDE SEQUENCE [LARGE SCALE GENOMIC DNA]</scope>
    <source>
        <strain evidence="7 8">HR-1</strain>
    </source>
</reference>
<evidence type="ECO:0000313" key="8">
    <source>
        <dbReference type="Proteomes" id="UP000236340"/>
    </source>
</evidence>
<accession>A0A2K2H7H3</accession>
<dbReference type="InterPro" id="IPR000537">
    <property type="entry name" value="UbiA_prenyltransferase"/>
</dbReference>
<dbReference type="CDD" id="cd13963">
    <property type="entry name" value="PT_UbiA_2"/>
    <property type="match status" value="1"/>
</dbReference>
<keyword evidence="7" id="KW-0328">Glycosyltransferase</keyword>
<evidence type="ECO:0000256" key="1">
    <source>
        <dbReference type="ARBA" id="ARBA00004141"/>
    </source>
</evidence>
<organism evidence="7 8">
    <name type="scientific">Geothermobacter hydrogeniphilus</name>
    <dbReference type="NCBI Taxonomy" id="1969733"/>
    <lineage>
        <taxon>Bacteria</taxon>
        <taxon>Pseudomonadati</taxon>
        <taxon>Thermodesulfobacteriota</taxon>
        <taxon>Desulfuromonadia</taxon>
        <taxon>Desulfuromonadales</taxon>
        <taxon>Geothermobacteraceae</taxon>
        <taxon>Geothermobacter</taxon>
    </lineage>
</organism>
<dbReference type="EMBL" id="PPFX01000037">
    <property type="protein sequence ID" value="PNU19209.1"/>
    <property type="molecule type" value="Genomic_DNA"/>
</dbReference>